<dbReference type="Proteomes" id="UP001500466">
    <property type="component" value="Unassembled WGS sequence"/>
</dbReference>
<feature type="region of interest" description="Disordered" evidence="1">
    <location>
        <begin position="30"/>
        <end position="77"/>
    </location>
</feature>
<evidence type="ECO:0000313" key="2">
    <source>
        <dbReference type="EMBL" id="GAA4952700.1"/>
    </source>
</evidence>
<gene>
    <name evidence="2" type="ORF">GCM10023205_12380</name>
</gene>
<name>A0ABP9GWN5_9ACTN</name>
<comment type="caution">
    <text evidence="2">The sequence shown here is derived from an EMBL/GenBank/DDBJ whole genome shotgun (WGS) entry which is preliminary data.</text>
</comment>
<evidence type="ECO:0000313" key="3">
    <source>
        <dbReference type="Proteomes" id="UP001500466"/>
    </source>
</evidence>
<sequence>MPDPVEPFRDRGHMCFLLPCVRAVRTRVQDGVPHPRSCPAAAGSRTVGDAEGPGRAAGPFKRYPRAPGLYPRITRTT</sequence>
<evidence type="ECO:0000256" key="1">
    <source>
        <dbReference type="SAM" id="MobiDB-lite"/>
    </source>
</evidence>
<accession>A0ABP9GWN5</accession>
<keyword evidence="3" id="KW-1185">Reference proteome</keyword>
<dbReference type="EMBL" id="BAABHS010000003">
    <property type="protein sequence ID" value="GAA4952700.1"/>
    <property type="molecule type" value="Genomic_DNA"/>
</dbReference>
<proteinExistence type="predicted"/>
<reference evidence="3" key="1">
    <citation type="journal article" date="2019" name="Int. J. Syst. Evol. Microbiol.">
        <title>The Global Catalogue of Microorganisms (GCM) 10K type strain sequencing project: providing services to taxonomists for standard genome sequencing and annotation.</title>
        <authorList>
            <consortium name="The Broad Institute Genomics Platform"/>
            <consortium name="The Broad Institute Genome Sequencing Center for Infectious Disease"/>
            <person name="Wu L."/>
            <person name="Ma J."/>
        </authorList>
    </citation>
    <scope>NUCLEOTIDE SEQUENCE [LARGE SCALE GENOMIC DNA]</scope>
    <source>
        <strain evidence="3">JCM 17986</strain>
    </source>
</reference>
<protein>
    <submittedName>
        <fullName evidence="2">Uncharacterized protein</fullName>
    </submittedName>
</protein>
<organism evidence="2 3">
    <name type="scientific">Yinghuangia aomiensis</name>
    <dbReference type="NCBI Taxonomy" id="676205"/>
    <lineage>
        <taxon>Bacteria</taxon>
        <taxon>Bacillati</taxon>
        <taxon>Actinomycetota</taxon>
        <taxon>Actinomycetes</taxon>
        <taxon>Kitasatosporales</taxon>
        <taxon>Streptomycetaceae</taxon>
        <taxon>Yinghuangia</taxon>
    </lineage>
</organism>